<name>A0A370GSW6_9COXI</name>
<gene>
    <name evidence="2" type="ORF">C8D86_10573</name>
</gene>
<proteinExistence type="predicted"/>
<feature type="chain" id="PRO_5016736924" evidence="1">
    <location>
        <begin position="28"/>
        <end position="165"/>
    </location>
</feature>
<evidence type="ECO:0000313" key="3">
    <source>
        <dbReference type="Proteomes" id="UP000254720"/>
    </source>
</evidence>
<evidence type="ECO:0000256" key="1">
    <source>
        <dbReference type="SAM" id="SignalP"/>
    </source>
</evidence>
<sequence>MSIIMLKKYIACLCSFFLLFSMTAASYAEPDDGVGQTIQIYTRFHTFVGRPSWLLVIRDVDHNQNIPYLFDIERGTNFWLAFTRGRNYLITISNLQFAPYKGMPYYNTRKINNFCHLESNGRIIRGESLYITIKGNLTPNTNTFTCYVSRYADSNFTIASPKAAE</sequence>
<dbReference type="Proteomes" id="UP000254720">
    <property type="component" value="Unassembled WGS sequence"/>
</dbReference>
<protein>
    <submittedName>
        <fullName evidence="2">Uncharacterized protein</fullName>
    </submittedName>
</protein>
<keyword evidence="1" id="KW-0732">Signal</keyword>
<dbReference type="AlphaFoldDB" id="A0A370GSW6"/>
<accession>A0A370GSW6</accession>
<keyword evidence="3" id="KW-1185">Reference proteome</keyword>
<organism evidence="2 3">
    <name type="scientific">Aquicella lusitana</name>
    <dbReference type="NCBI Taxonomy" id="254246"/>
    <lineage>
        <taxon>Bacteria</taxon>
        <taxon>Pseudomonadati</taxon>
        <taxon>Pseudomonadota</taxon>
        <taxon>Gammaproteobacteria</taxon>
        <taxon>Legionellales</taxon>
        <taxon>Coxiellaceae</taxon>
        <taxon>Aquicella</taxon>
    </lineage>
</organism>
<comment type="caution">
    <text evidence="2">The sequence shown here is derived from an EMBL/GenBank/DDBJ whole genome shotgun (WGS) entry which is preliminary data.</text>
</comment>
<dbReference type="EMBL" id="QQAX01000005">
    <property type="protein sequence ID" value="RDI46549.1"/>
    <property type="molecule type" value="Genomic_DNA"/>
</dbReference>
<reference evidence="2 3" key="1">
    <citation type="submission" date="2018-07" db="EMBL/GenBank/DDBJ databases">
        <title>Genomic Encyclopedia of Type Strains, Phase IV (KMG-IV): sequencing the most valuable type-strain genomes for metagenomic binning, comparative biology and taxonomic classification.</title>
        <authorList>
            <person name="Goeker M."/>
        </authorList>
    </citation>
    <scope>NUCLEOTIDE SEQUENCE [LARGE SCALE GENOMIC DNA]</scope>
    <source>
        <strain evidence="2 3">DSM 16500</strain>
    </source>
</reference>
<feature type="signal peptide" evidence="1">
    <location>
        <begin position="1"/>
        <end position="27"/>
    </location>
</feature>
<evidence type="ECO:0000313" key="2">
    <source>
        <dbReference type="EMBL" id="RDI46549.1"/>
    </source>
</evidence>